<feature type="transmembrane region" description="Helical" evidence="9">
    <location>
        <begin position="331"/>
        <end position="349"/>
    </location>
</feature>
<feature type="compositionally biased region" description="Polar residues" evidence="8">
    <location>
        <begin position="1"/>
        <end position="16"/>
    </location>
</feature>
<dbReference type="OrthoDB" id="7375466at2"/>
<name>A0A097IEV8_9CORY</name>
<dbReference type="InterPro" id="IPR020846">
    <property type="entry name" value="MFS_dom"/>
</dbReference>
<feature type="transmembrane region" description="Helical" evidence="9">
    <location>
        <begin position="223"/>
        <end position="243"/>
    </location>
</feature>
<feature type="transmembrane region" description="Helical" evidence="9">
    <location>
        <begin position="507"/>
        <end position="525"/>
    </location>
</feature>
<keyword evidence="5 9" id="KW-0812">Transmembrane</keyword>
<dbReference type="FunFam" id="1.20.1720.10:FF:000004">
    <property type="entry name" value="EmrB/QacA family drug resistance transporter"/>
    <property type="match status" value="1"/>
</dbReference>
<evidence type="ECO:0000256" key="5">
    <source>
        <dbReference type="ARBA" id="ARBA00022692"/>
    </source>
</evidence>
<dbReference type="STRING" id="558173.CDOO_04880"/>
<dbReference type="PRINTS" id="PR01036">
    <property type="entry name" value="TCRTETB"/>
</dbReference>
<proteinExistence type="inferred from homology"/>
<evidence type="ECO:0000256" key="6">
    <source>
        <dbReference type="ARBA" id="ARBA00022989"/>
    </source>
</evidence>
<dbReference type="InterPro" id="IPR004638">
    <property type="entry name" value="EmrB-like"/>
</dbReference>
<evidence type="ECO:0000256" key="3">
    <source>
        <dbReference type="ARBA" id="ARBA00022448"/>
    </source>
</evidence>
<dbReference type="Gene3D" id="1.20.1250.20">
    <property type="entry name" value="MFS general substrate transporter like domains"/>
    <property type="match status" value="1"/>
</dbReference>
<dbReference type="EMBL" id="CP006764">
    <property type="protein sequence ID" value="AIT60660.1"/>
    <property type="molecule type" value="Genomic_DNA"/>
</dbReference>
<accession>A0A097IEV8</accession>
<dbReference type="InterPro" id="IPR005829">
    <property type="entry name" value="Sugar_transporter_CS"/>
</dbReference>
<evidence type="ECO:0000256" key="7">
    <source>
        <dbReference type="ARBA" id="ARBA00023136"/>
    </source>
</evidence>
<keyword evidence="4" id="KW-1003">Cell membrane</keyword>
<dbReference type="GO" id="GO:0022857">
    <property type="term" value="F:transmembrane transporter activity"/>
    <property type="evidence" value="ECO:0007669"/>
    <property type="project" value="InterPro"/>
</dbReference>
<feature type="domain" description="Major facilitator superfamily (MFS) profile" evidence="10">
    <location>
        <begin position="36"/>
        <end position="530"/>
    </location>
</feature>
<evidence type="ECO:0000256" key="4">
    <source>
        <dbReference type="ARBA" id="ARBA00022475"/>
    </source>
</evidence>
<dbReference type="PROSITE" id="PS50850">
    <property type="entry name" value="MFS"/>
    <property type="match status" value="1"/>
</dbReference>
<dbReference type="SUPFAM" id="SSF103473">
    <property type="entry name" value="MFS general substrate transporter"/>
    <property type="match status" value="1"/>
</dbReference>
<dbReference type="InterPro" id="IPR036259">
    <property type="entry name" value="MFS_trans_sf"/>
</dbReference>
<feature type="transmembrane region" description="Helical" evidence="9">
    <location>
        <begin position="189"/>
        <end position="211"/>
    </location>
</feature>
<evidence type="ECO:0000313" key="12">
    <source>
        <dbReference type="Proteomes" id="UP000029914"/>
    </source>
</evidence>
<dbReference type="Gene3D" id="1.20.1720.10">
    <property type="entry name" value="Multidrug resistance protein D"/>
    <property type="match status" value="1"/>
</dbReference>
<dbReference type="eggNOG" id="COG2814">
    <property type="taxonomic scope" value="Bacteria"/>
</dbReference>
<comment type="similarity">
    <text evidence="2">Belongs to the major facilitator superfamily. TCR/Tet family.</text>
</comment>
<evidence type="ECO:0000256" key="8">
    <source>
        <dbReference type="SAM" id="MobiDB-lite"/>
    </source>
</evidence>
<protein>
    <submittedName>
        <fullName evidence="11">MFS transporter</fullName>
    </submittedName>
</protein>
<gene>
    <name evidence="11" type="ORF">CDOO_04880</name>
</gene>
<keyword evidence="7 9" id="KW-0472">Membrane</keyword>
<dbReference type="KEGG" id="cdo:CDOO_04880"/>
<feature type="transmembrane region" description="Helical" evidence="9">
    <location>
        <begin position="384"/>
        <end position="406"/>
    </location>
</feature>
<evidence type="ECO:0000256" key="9">
    <source>
        <dbReference type="SAM" id="Phobius"/>
    </source>
</evidence>
<feature type="transmembrane region" description="Helical" evidence="9">
    <location>
        <begin position="100"/>
        <end position="119"/>
    </location>
</feature>
<feature type="transmembrane region" description="Helical" evidence="9">
    <location>
        <begin position="35"/>
        <end position="58"/>
    </location>
</feature>
<feature type="region of interest" description="Disordered" evidence="8">
    <location>
        <begin position="1"/>
        <end position="25"/>
    </location>
</feature>
<feature type="transmembrane region" description="Helical" evidence="9">
    <location>
        <begin position="125"/>
        <end position="147"/>
    </location>
</feature>
<dbReference type="GO" id="GO:0005886">
    <property type="term" value="C:plasma membrane"/>
    <property type="evidence" value="ECO:0007669"/>
    <property type="project" value="UniProtKB-SubCell"/>
</dbReference>
<dbReference type="NCBIfam" id="TIGR00711">
    <property type="entry name" value="efflux_EmrB"/>
    <property type="match status" value="1"/>
</dbReference>
<comment type="subcellular location">
    <subcellularLocation>
        <location evidence="1">Cell membrane</location>
        <topology evidence="1">Multi-pass membrane protein</topology>
    </subcellularLocation>
</comment>
<feature type="transmembrane region" description="Helical" evidence="9">
    <location>
        <begin position="159"/>
        <end position="177"/>
    </location>
</feature>
<feature type="transmembrane region" description="Helical" evidence="9">
    <location>
        <begin position="291"/>
        <end position="311"/>
    </location>
</feature>
<organism evidence="11 12">
    <name type="scientific">Corynebacterium doosanense CAU 212 = DSM 45436</name>
    <dbReference type="NCBI Taxonomy" id="558173"/>
    <lineage>
        <taxon>Bacteria</taxon>
        <taxon>Bacillati</taxon>
        <taxon>Actinomycetota</taxon>
        <taxon>Actinomycetes</taxon>
        <taxon>Mycobacteriales</taxon>
        <taxon>Corynebacteriaceae</taxon>
        <taxon>Corynebacterium</taxon>
    </lineage>
</organism>
<dbReference type="Pfam" id="PF07690">
    <property type="entry name" value="MFS_1"/>
    <property type="match status" value="1"/>
</dbReference>
<dbReference type="AlphaFoldDB" id="A0A097IEV8"/>
<dbReference type="PROSITE" id="PS00217">
    <property type="entry name" value="SUGAR_TRANSPORT_2"/>
    <property type="match status" value="1"/>
</dbReference>
<keyword evidence="6 9" id="KW-1133">Transmembrane helix</keyword>
<reference evidence="11 12" key="1">
    <citation type="submission" date="2013-09" db="EMBL/GenBank/DDBJ databases">
        <title>Complete genome sequence of Corynebacterium doosanense CAU 212(T) (=DSM 45436(T)), isolated from activated sludge.</title>
        <authorList>
            <person name="Schaffert L."/>
            <person name="Albersmeier A."/>
            <person name="Kalinowski J."/>
            <person name="Ruckert C."/>
        </authorList>
    </citation>
    <scope>NUCLEOTIDE SEQUENCE [LARGE SCALE GENOMIC DNA]</scope>
    <source>
        <strain evidence="11 12">CAU 212</strain>
    </source>
</reference>
<evidence type="ECO:0000256" key="1">
    <source>
        <dbReference type="ARBA" id="ARBA00004651"/>
    </source>
</evidence>
<feature type="transmembrane region" description="Helical" evidence="9">
    <location>
        <begin position="427"/>
        <end position="445"/>
    </location>
</feature>
<keyword evidence="3" id="KW-0813">Transport</keyword>
<dbReference type="HOGENOM" id="CLU_000960_22_3_11"/>
<feature type="transmembrane region" description="Helical" evidence="9">
    <location>
        <begin position="249"/>
        <end position="270"/>
    </location>
</feature>
<evidence type="ECO:0000259" key="10">
    <source>
        <dbReference type="PROSITE" id="PS50850"/>
    </source>
</evidence>
<evidence type="ECO:0000256" key="2">
    <source>
        <dbReference type="ARBA" id="ARBA00007520"/>
    </source>
</evidence>
<dbReference type="Proteomes" id="UP000029914">
    <property type="component" value="Chromosome"/>
</dbReference>
<feature type="transmembrane region" description="Helical" evidence="9">
    <location>
        <begin position="356"/>
        <end position="372"/>
    </location>
</feature>
<feature type="transmembrane region" description="Helical" evidence="9">
    <location>
        <begin position="70"/>
        <end position="88"/>
    </location>
</feature>
<keyword evidence="12" id="KW-1185">Reference proteome</keyword>
<dbReference type="PANTHER" id="PTHR23501:SF197">
    <property type="entry name" value="COMD"/>
    <property type="match status" value="1"/>
</dbReference>
<dbReference type="InterPro" id="IPR011701">
    <property type="entry name" value="MFS"/>
</dbReference>
<dbReference type="CDD" id="cd17502">
    <property type="entry name" value="MFS_Azr1_MDR_like"/>
    <property type="match status" value="1"/>
</dbReference>
<dbReference type="PANTHER" id="PTHR23501">
    <property type="entry name" value="MAJOR FACILITATOR SUPERFAMILY"/>
    <property type="match status" value="1"/>
</dbReference>
<sequence length="535" mass="56880">MVSNPTTDPATGTASTAVDVPKNPTVESKPTNVTLVFVALMTTMLMSSLGQMIFGAALPTIVGELGGVEHMSWVITAFLVTMTIAMPISGKIGDLVGRKWLYVASIAIFVIGSAVGGFADSITVLILGRAIQGLGAGSMMINSQAIMAEVTTARERGKYMGYMGAVFGVSSVLGPVLGGWFTDGPGWRWGLWMNIPLGLLAITVATLVLNLRTGQAQWRHFDWIGTLLLAVSTASLILLTTWGGTQYEWGSTMIISLAVLTVVTAVAFVLAELHSTDPLIRMGLFRNRNMVLTTIAGTILGVAMMGALAYLPTYLQMVHTMTPTSAGLMMIPMMIGMLGTSTIIGNVIARTGIYKPYPIIGMFTTAVALYLFSTLEATTSLTVIGIYFFIFGFGLGMVMQVLVLIVQNSFPITMVGTATASNNFFRQVGSALGASIVGSVFVHNLQDKMALNLPAAFAQMGEQGKAFAQKFAEPDGSNRLTPQAVAELPGPIRDAVLVSYNDGLVPIFLYMVPLAVIAGLVLFGVRREKLKETID</sequence>
<evidence type="ECO:0000313" key="11">
    <source>
        <dbReference type="EMBL" id="AIT60660.1"/>
    </source>
</evidence>